<evidence type="ECO:0000256" key="2">
    <source>
        <dbReference type="ARBA" id="ARBA00022801"/>
    </source>
</evidence>
<dbReference type="Pfam" id="PF10503">
    <property type="entry name" value="Esterase_PHB"/>
    <property type="match status" value="1"/>
</dbReference>
<keyword evidence="2" id="KW-0378">Hydrolase</keyword>
<evidence type="ECO:0000256" key="1">
    <source>
        <dbReference type="ARBA" id="ARBA00022729"/>
    </source>
</evidence>
<comment type="caution">
    <text evidence="3">The sequence shown here is derived from an EMBL/GenBank/DDBJ whole genome shotgun (WGS) entry which is preliminary data.</text>
</comment>
<dbReference type="GO" id="GO:0005576">
    <property type="term" value="C:extracellular region"/>
    <property type="evidence" value="ECO:0007669"/>
    <property type="project" value="InterPro"/>
</dbReference>
<dbReference type="Gene3D" id="3.40.50.1820">
    <property type="entry name" value="alpha/beta hydrolase"/>
    <property type="match status" value="1"/>
</dbReference>
<sequence length="279" mass="29636">MKRGLTVLVALLLAACSTTKPVDQPDPGPRPGDHRIKVTVGNTEREYLLHVPEGWKPAHAAPAVVALHYRPGSAQAMQKLTGFDARADRDTVLVAYPEGVGGQFNAFGCCGAQDDVAFVKAVAAQLVADWNADARRLFLAGVSNGGDLAFRAAVEASGTFAAIGVVSGGFYGTRTEAADYKPASRVDVITLIGATDPQADTFRRGIATWRERLGCTPAPNSQPDRTLTRCPDGSRADSYVVKEGGHAWFGATTGELADTKTTTNASDVVWTFFKERTPQ</sequence>
<name>A0A917UIB7_9ACTN</name>
<dbReference type="Proteomes" id="UP000642070">
    <property type="component" value="Unassembled WGS sequence"/>
</dbReference>
<dbReference type="InterPro" id="IPR010126">
    <property type="entry name" value="Esterase_phb"/>
</dbReference>
<reference evidence="3" key="1">
    <citation type="journal article" date="2014" name="Int. J. Syst. Evol. Microbiol.">
        <title>Complete genome sequence of Corynebacterium casei LMG S-19264T (=DSM 44701T), isolated from a smear-ripened cheese.</title>
        <authorList>
            <consortium name="US DOE Joint Genome Institute (JGI-PGF)"/>
            <person name="Walter F."/>
            <person name="Albersmeier A."/>
            <person name="Kalinowski J."/>
            <person name="Ruckert C."/>
        </authorList>
    </citation>
    <scope>NUCLEOTIDE SEQUENCE</scope>
    <source>
        <strain evidence="3">JCM 19831</strain>
    </source>
</reference>
<dbReference type="PANTHER" id="PTHR43037">
    <property type="entry name" value="UNNAMED PRODUCT-RELATED"/>
    <property type="match status" value="1"/>
</dbReference>
<dbReference type="EMBL" id="BMPI01000128">
    <property type="protein sequence ID" value="GGM89428.1"/>
    <property type="molecule type" value="Genomic_DNA"/>
</dbReference>
<keyword evidence="1" id="KW-0732">Signal</keyword>
<dbReference type="GO" id="GO:0016787">
    <property type="term" value="F:hydrolase activity"/>
    <property type="evidence" value="ECO:0007669"/>
    <property type="project" value="UniProtKB-KW"/>
</dbReference>
<dbReference type="InterPro" id="IPR050955">
    <property type="entry name" value="Plant_Biomass_Hydrol_Est"/>
</dbReference>
<organism evidence="3 4">
    <name type="scientific">Dactylosporangium sucinum</name>
    <dbReference type="NCBI Taxonomy" id="1424081"/>
    <lineage>
        <taxon>Bacteria</taxon>
        <taxon>Bacillati</taxon>
        <taxon>Actinomycetota</taxon>
        <taxon>Actinomycetes</taxon>
        <taxon>Micromonosporales</taxon>
        <taxon>Micromonosporaceae</taxon>
        <taxon>Dactylosporangium</taxon>
    </lineage>
</organism>
<evidence type="ECO:0000313" key="4">
    <source>
        <dbReference type="Proteomes" id="UP000642070"/>
    </source>
</evidence>
<accession>A0A917UIB7</accession>
<evidence type="ECO:0000313" key="3">
    <source>
        <dbReference type="EMBL" id="GGM89428.1"/>
    </source>
</evidence>
<reference evidence="3" key="2">
    <citation type="submission" date="2020-09" db="EMBL/GenBank/DDBJ databases">
        <authorList>
            <person name="Sun Q."/>
            <person name="Ohkuma M."/>
        </authorList>
    </citation>
    <scope>NUCLEOTIDE SEQUENCE</scope>
    <source>
        <strain evidence="3">JCM 19831</strain>
    </source>
</reference>
<dbReference type="PROSITE" id="PS51257">
    <property type="entry name" value="PROKAR_LIPOPROTEIN"/>
    <property type="match status" value="1"/>
</dbReference>
<dbReference type="PANTHER" id="PTHR43037:SF1">
    <property type="entry name" value="BLL1128 PROTEIN"/>
    <property type="match status" value="1"/>
</dbReference>
<evidence type="ECO:0008006" key="5">
    <source>
        <dbReference type="Google" id="ProtNLM"/>
    </source>
</evidence>
<gene>
    <name evidence="3" type="ORF">GCM10007977_109290</name>
</gene>
<keyword evidence="4" id="KW-1185">Reference proteome</keyword>
<dbReference type="InterPro" id="IPR029058">
    <property type="entry name" value="AB_hydrolase_fold"/>
</dbReference>
<dbReference type="SUPFAM" id="SSF53474">
    <property type="entry name" value="alpha/beta-Hydrolases"/>
    <property type="match status" value="1"/>
</dbReference>
<protein>
    <recommendedName>
        <fullName evidence="5">Polyhydroxybutyrate depolymerase</fullName>
    </recommendedName>
</protein>
<proteinExistence type="predicted"/>
<dbReference type="RefSeq" id="WP_190258055.1">
    <property type="nucleotide sequence ID" value="NZ_BMPI01000128.1"/>
</dbReference>
<dbReference type="AlphaFoldDB" id="A0A917UIB7"/>